<organism evidence="1 2">
    <name type="scientific">Cryptotermes secundus</name>
    <dbReference type="NCBI Taxonomy" id="105785"/>
    <lineage>
        <taxon>Eukaryota</taxon>
        <taxon>Metazoa</taxon>
        <taxon>Ecdysozoa</taxon>
        <taxon>Arthropoda</taxon>
        <taxon>Hexapoda</taxon>
        <taxon>Insecta</taxon>
        <taxon>Pterygota</taxon>
        <taxon>Neoptera</taxon>
        <taxon>Polyneoptera</taxon>
        <taxon>Dictyoptera</taxon>
        <taxon>Blattodea</taxon>
        <taxon>Blattoidea</taxon>
        <taxon>Termitoidae</taxon>
        <taxon>Kalotermitidae</taxon>
        <taxon>Cryptotermitinae</taxon>
        <taxon>Cryptotermes</taxon>
    </lineage>
</organism>
<sequence length="51" mass="6163">IKRRLNSGNACYHSFQNLRSSRLLSKNIKIRIALTLREEHRLRVFEKRALR</sequence>
<comment type="caution">
    <text evidence="1">The sequence shown here is derived from an EMBL/GenBank/DDBJ whole genome shotgun (WGS) entry which is preliminary data.</text>
</comment>
<proteinExistence type="predicted"/>
<protein>
    <submittedName>
        <fullName evidence="1">Uncharacterized protein</fullName>
    </submittedName>
</protein>
<gene>
    <name evidence="1" type="ORF">B7P43_G16876</name>
</gene>
<dbReference type="AlphaFoldDB" id="A0A2J7PMG9"/>
<dbReference type="InParanoid" id="A0A2J7PMG9"/>
<dbReference type="Proteomes" id="UP000235965">
    <property type="component" value="Unassembled WGS sequence"/>
</dbReference>
<keyword evidence="2" id="KW-1185">Reference proteome</keyword>
<dbReference type="STRING" id="105785.A0A2J7PMG9"/>
<dbReference type="EMBL" id="NEVH01023991">
    <property type="protein sequence ID" value="PNF17526.1"/>
    <property type="molecule type" value="Genomic_DNA"/>
</dbReference>
<accession>A0A2J7PMG9</accession>
<reference evidence="1 2" key="1">
    <citation type="submission" date="2017-12" db="EMBL/GenBank/DDBJ databases">
        <title>Hemimetabolous genomes reveal molecular basis of termite eusociality.</title>
        <authorList>
            <person name="Harrison M.C."/>
            <person name="Jongepier E."/>
            <person name="Robertson H.M."/>
            <person name="Arning N."/>
            <person name="Bitard-Feildel T."/>
            <person name="Chao H."/>
            <person name="Childers C.P."/>
            <person name="Dinh H."/>
            <person name="Doddapaneni H."/>
            <person name="Dugan S."/>
            <person name="Gowin J."/>
            <person name="Greiner C."/>
            <person name="Han Y."/>
            <person name="Hu H."/>
            <person name="Hughes D.S.T."/>
            <person name="Huylmans A.-K."/>
            <person name="Kemena C."/>
            <person name="Kremer L.P.M."/>
            <person name="Lee S.L."/>
            <person name="Lopez-Ezquerra A."/>
            <person name="Mallet L."/>
            <person name="Monroy-Kuhn J.M."/>
            <person name="Moser A."/>
            <person name="Murali S.C."/>
            <person name="Muzny D.M."/>
            <person name="Otani S."/>
            <person name="Piulachs M.-D."/>
            <person name="Poelchau M."/>
            <person name="Qu J."/>
            <person name="Schaub F."/>
            <person name="Wada-Katsumata A."/>
            <person name="Worley K.C."/>
            <person name="Xie Q."/>
            <person name="Ylla G."/>
            <person name="Poulsen M."/>
            <person name="Gibbs R.A."/>
            <person name="Schal C."/>
            <person name="Richards S."/>
            <person name="Belles X."/>
            <person name="Korb J."/>
            <person name="Bornberg-Bauer E."/>
        </authorList>
    </citation>
    <scope>NUCLEOTIDE SEQUENCE [LARGE SCALE GENOMIC DNA]</scope>
    <source>
        <tissue evidence="1">Whole body</tissue>
    </source>
</reference>
<evidence type="ECO:0000313" key="2">
    <source>
        <dbReference type="Proteomes" id="UP000235965"/>
    </source>
</evidence>
<evidence type="ECO:0000313" key="1">
    <source>
        <dbReference type="EMBL" id="PNF17526.1"/>
    </source>
</evidence>
<feature type="non-terminal residue" evidence="1">
    <location>
        <position position="1"/>
    </location>
</feature>
<name>A0A2J7PMG9_9NEOP</name>